<dbReference type="InterPro" id="IPR043153">
    <property type="entry name" value="DENN_C"/>
</dbReference>
<evidence type="ECO:0000313" key="3">
    <source>
        <dbReference type="EMBL" id="CAG9319379.1"/>
    </source>
</evidence>
<dbReference type="Proteomes" id="UP001162131">
    <property type="component" value="Unassembled WGS sequence"/>
</dbReference>
<dbReference type="EMBL" id="CAJZBQ010000022">
    <property type="protein sequence ID" value="CAG9319379.1"/>
    <property type="molecule type" value="Genomic_DNA"/>
</dbReference>
<organism evidence="3 4">
    <name type="scientific">Blepharisma stoltei</name>
    <dbReference type="NCBI Taxonomy" id="1481888"/>
    <lineage>
        <taxon>Eukaryota</taxon>
        <taxon>Sar</taxon>
        <taxon>Alveolata</taxon>
        <taxon>Ciliophora</taxon>
        <taxon>Postciliodesmatophora</taxon>
        <taxon>Heterotrichea</taxon>
        <taxon>Heterotrichida</taxon>
        <taxon>Blepharismidae</taxon>
        <taxon>Blepharisma</taxon>
    </lineage>
</organism>
<accession>A0AAU9J299</accession>
<name>A0AAU9J299_9CILI</name>
<dbReference type="Gene3D" id="3.40.50.11500">
    <property type="match status" value="1"/>
</dbReference>
<protein>
    <recommendedName>
        <fullName evidence="2">UDENN domain-containing protein</fullName>
    </recommendedName>
</protein>
<evidence type="ECO:0000256" key="1">
    <source>
        <dbReference type="SAM" id="Coils"/>
    </source>
</evidence>
<dbReference type="PANTHER" id="PTHR15288">
    <property type="entry name" value="DENN DOMAIN-CONTAINING PROTEIN 2"/>
    <property type="match status" value="1"/>
</dbReference>
<dbReference type="InterPro" id="IPR001194">
    <property type="entry name" value="cDENN_dom"/>
</dbReference>
<sequence>MQSKDDEILYWRDRYFSILNQNQQLREKNAELIASLTEASERSKKDQELIENLQSQIKALSQRQQLDYLTIPNQQIDELAQTLCGSSNTLQSSISKALSMKQMLHKETEGQLNPFSRESNTPKANKLFEEFFILGISEDRKVRPGTIAEAEVLYQYPSRNITNSSPQYRAIGNFSFPSGVTVRYLGLTESASDVHEVLRPHQKREGNSFVFTLKSNSTEEKFPYENMANSEKELLYCCCVIIEDLSTDQQIENTHIIIPKCYCLVSYCPTFELHFEILYKILAIKQIQRLSSISERSPYNRGSIESVFRKQRMISDEEIGLLQDYYTNYSLIPTLQIMINLHSINDIYYSLPSDLSLLDSSYFCPLLFSLLEFKDFFWLLCALIQEKSVVFVSRNLDYVSSCVLGFYSLLRPFNWTHLLTPILPESLKDVLEAPVPLLVGLPTAPQSYTNKKYSHIIWVILDEPKISKRILRTNAISKSVKEPFANNLKNVLSVPYKKFTGRVCYTPSSDQKNAYDGIIDEIGRYWQSILELLPRQPSRLESKYLDIEELGKILIDNAPSGDVKFLEKVVSTQIFINAVEKVYHIV</sequence>
<dbReference type="AlphaFoldDB" id="A0AAU9J299"/>
<evidence type="ECO:0000313" key="4">
    <source>
        <dbReference type="Proteomes" id="UP001162131"/>
    </source>
</evidence>
<keyword evidence="1" id="KW-0175">Coiled coil</keyword>
<proteinExistence type="predicted"/>
<dbReference type="Pfam" id="PF02141">
    <property type="entry name" value="DENN"/>
    <property type="match status" value="1"/>
</dbReference>
<dbReference type="SMART" id="SM00799">
    <property type="entry name" value="DENN"/>
    <property type="match status" value="1"/>
</dbReference>
<gene>
    <name evidence="3" type="ORF">BSTOLATCC_MIC23587</name>
</gene>
<dbReference type="PROSITE" id="PS50211">
    <property type="entry name" value="DENN"/>
    <property type="match status" value="1"/>
</dbReference>
<dbReference type="InterPro" id="IPR051942">
    <property type="entry name" value="DENN_domain_containing_2"/>
</dbReference>
<dbReference type="Gene3D" id="3.30.450.200">
    <property type="match status" value="1"/>
</dbReference>
<reference evidence="3" key="1">
    <citation type="submission" date="2021-09" db="EMBL/GenBank/DDBJ databases">
        <authorList>
            <consortium name="AG Swart"/>
            <person name="Singh M."/>
            <person name="Singh A."/>
            <person name="Seah K."/>
            <person name="Emmerich C."/>
        </authorList>
    </citation>
    <scope>NUCLEOTIDE SEQUENCE</scope>
    <source>
        <strain evidence="3">ATCC30299</strain>
    </source>
</reference>
<keyword evidence="4" id="KW-1185">Reference proteome</keyword>
<evidence type="ECO:0000259" key="2">
    <source>
        <dbReference type="PROSITE" id="PS50211"/>
    </source>
</evidence>
<dbReference type="InterPro" id="IPR037516">
    <property type="entry name" value="Tripartite_DENN"/>
</dbReference>
<dbReference type="PANTHER" id="PTHR15288:SF0">
    <property type="entry name" value="UDENN DOMAIN-CONTAINING PROTEIN"/>
    <property type="match status" value="1"/>
</dbReference>
<comment type="caution">
    <text evidence="3">The sequence shown here is derived from an EMBL/GenBank/DDBJ whole genome shotgun (WGS) entry which is preliminary data.</text>
</comment>
<feature type="domain" description="UDENN" evidence="2">
    <location>
        <begin position="131"/>
        <end position="586"/>
    </location>
</feature>
<feature type="coiled-coil region" evidence="1">
    <location>
        <begin position="22"/>
        <end position="63"/>
    </location>
</feature>